<dbReference type="HOGENOM" id="CLU_033332_7_2_9"/>
<sequence>MNKRKMIQIATPKMGEEEWQALREPIETGWLTQGPKVAAFENEFARYHQVKHALATTSCTTALHLALLAVGVKTGDAVIVPSFTWVATANAVEYCGGIPVFCDIDPYTYNIDPASARTKIEESIKKGLKVTAIIPVHLFGLYADMEAILELAGEYNLKVVEDAACASGALYHGKTAGTLGDVGCFSFHPRKVLVTGEGGMCTTNDDELAIRINCLRNHGASVSEEQRHHGNAPYLLPEFNVLGYNYRMTDLQGALGLIQLKRLEGFISERDYWARYYDQKLAGLEWLRIPARPEGCKVSWQAYVCMVDEKKAPLSRNRLMEYLQENGISTRPGTQAVHMLGYYQDKYNLRDEDYPIAKDVYEHSIALPLHNCMQAEDYKYIISILRRL</sequence>
<dbReference type="EMBL" id="CP000448">
    <property type="protein sequence ID" value="ABI68035.1"/>
    <property type="molecule type" value="Genomic_DNA"/>
</dbReference>
<gene>
    <name evidence="9" type="ordered locus">Swol_0711</name>
</gene>
<evidence type="ECO:0000256" key="3">
    <source>
        <dbReference type="ARBA" id="ARBA00022679"/>
    </source>
</evidence>
<keyword evidence="3 9" id="KW-0808">Transferase</keyword>
<dbReference type="PANTHER" id="PTHR30244:SF34">
    <property type="entry name" value="DTDP-4-AMINO-4,6-DIDEOXYGALACTOSE TRANSAMINASE"/>
    <property type="match status" value="1"/>
</dbReference>
<protein>
    <submittedName>
        <fullName evidence="9">DegT/DnrJ/EryC1/StrS aminotransferase family protein</fullName>
    </submittedName>
</protein>
<evidence type="ECO:0000256" key="1">
    <source>
        <dbReference type="ARBA" id="ARBA00001933"/>
    </source>
</evidence>
<dbReference type="InterPro" id="IPR015424">
    <property type="entry name" value="PyrdxlP-dep_Trfase"/>
</dbReference>
<evidence type="ECO:0000256" key="7">
    <source>
        <dbReference type="PIRSR" id="PIRSR000390-2"/>
    </source>
</evidence>
<evidence type="ECO:0000256" key="4">
    <source>
        <dbReference type="ARBA" id="ARBA00022898"/>
    </source>
</evidence>
<dbReference type="InterPro" id="IPR015422">
    <property type="entry name" value="PyrdxlP-dep_Trfase_small"/>
</dbReference>
<dbReference type="AlphaFoldDB" id="Q0AZ19"/>
<dbReference type="STRING" id="335541.Swol_0711"/>
<dbReference type="Gene3D" id="3.40.640.10">
    <property type="entry name" value="Type I PLP-dependent aspartate aminotransferase-like (Major domain)"/>
    <property type="match status" value="1"/>
</dbReference>
<keyword evidence="4 7" id="KW-0663">Pyridoxal phosphate</keyword>
<dbReference type="GO" id="GO:0008483">
    <property type="term" value="F:transaminase activity"/>
    <property type="evidence" value="ECO:0007669"/>
    <property type="project" value="UniProtKB-KW"/>
</dbReference>
<evidence type="ECO:0000256" key="2">
    <source>
        <dbReference type="ARBA" id="ARBA00022576"/>
    </source>
</evidence>
<evidence type="ECO:0000313" key="9">
    <source>
        <dbReference type="EMBL" id="ABI68035.1"/>
    </source>
</evidence>
<dbReference type="Pfam" id="PF01041">
    <property type="entry name" value="DegT_DnrJ_EryC1"/>
    <property type="match status" value="1"/>
</dbReference>
<dbReference type="FunFam" id="3.40.640.10:FF:000090">
    <property type="entry name" value="Pyridoxal phosphate-dependent aminotransferase"/>
    <property type="match status" value="1"/>
</dbReference>
<feature type="modified residue" description="N6-(pyridoxal phosphate)lysine" evidence="7">
    <location>
        <position position="191"/>
    </location>
</feature>
<name>Q0AZ19_SYNWW</name>
<evidence type="ECO:0000256" key="8">
    <source>
        <dbReference type="RuleBase" id="RU004508"/>
    </source>
</evidence>
<dbReference type="InterPro" id="IPR000653">
    <property type="entry name" value="DegT/StrS_aminotransferase"/>
</dbReference>
<dbReference type="eggNOG" id="COG0399">
    <property type="taxonomic scope" value="Bacteria"/>
</dbReference>
<dbReference type="RefSeq" id="WP_011640140.1">
    <property type="nucleotide sequence ID" value="NC_008346.1"/>
</dbReference>
<dbReference type="InterPro" id="IPR015421">
    <property type="entry name" value="PyrdxlP-dep_Trfase_major"/>
</dbReference>
<comment type="cofactor">
    <cofactor evidence="1">
        <name>pyridoxal 5'-phosphate</name>
        <dbReference type="ChEBI" id="CHEBI:597326"/>
    </cofactor>
</comment>
<organism evidence="9 10">
    <name type="scientific">Syntrophomonas wolfei subsp. wolfei (strain DSM 2245B / Goettingen)</name>
    <dbReference type="NCBI Taxonomy" id="335541"/>
    <lineage>
        <taxon>Bacteria</taxon>
        <taxon>Bacillati</taxon>
        <taxon>Bacillota</taxon>
        <taxon>Clostridia</taxon>
        <taxon>Eubacteriales</taxon>
        <taxon>Syntrophomonadaceae</taxon>
        <taxon>Syntrophomonas</taxon>
    </lineage>
</organism>
<evidence type="ECO:0000256" key="6">
    <source>
        <dbReference type="PIRSR" id="PIRSR000390-1"/>
    </source>
</evidence>
<comment type="similarity">
    <text evidence="5 8">Belongs to the DegT/DnrJ/EryC1 family.</text>
</comment>
<proteinExistence type="inferred from homology"/>
<feature type="active site" description="Proton acceptor" evidence="6">
    <location>
        <position position="191"/>
    </location>
</feature>
<accession>Q0AZ19</accession>
<evidence type="ECO:0000313" key="10">
    <source>
        <dbReference type="Proteomes" id="UP000001968"/>
    </source>
</evidence>
<reference evidence="10" key="1">
    <citation type="journal article" date="2010" name="Environ. Microbiol.">
        <title>The genome of Syntrophomonas wolfei: new insights into syntrophic metabolism and biohydrogen production.</title>
        <authorList>
            <person name="Sieber J.R."/>
            <person name="Sims D.R."/>
            <person name="Han C."/>
            <person name="Kim E."/>
            <person name="Lykidis A."/>
            <person name="Lapidus A.L."/>
            <person name="McDonnald E."/>
            <person name="Rohlin L."/>
            <person name="Culley D.E."/>
            <person name="Gunsalus R."/>
            <person name="McInerney M.J."/>
        </authorList>
    </citation>
    <scope>NUCLEOTIDE SEQUENCE [LARGE SCALE GENOMIC DNA]</scope>
    <source>
        <strain evidence="10">DSM 2245B / Goettingen</strain>
    </source>
</reference>
<keyword evidence="2 9" id="KW-0032">Aminotransferase</keyword>
<dbReference type="Gene3D" id="3.90.1150.10">
    <property type="entry name" value="Aspartate Aminotransferase, domain 1"/>
    <property type="match status" value="1"/>
</dbReference>
<dbReference type="GO" id="GO:0030170">
    <property type="term" value="F:pyridoxal phosphate binding"/>
    <property type="evidence" value="ECO:0007669"/>
    <property type="project" value="TreeGrafter"/>
</dbReference>
<dbReference type="PIRSF" id="PIRSF000390">
    <property type="entry name" value="PLP_StrS"/>
    <property type="match status" value="1"/>
</dbReference>
<dbReference type="KEGG" id="swo:Swol_0711"/>
<keyword evidence="10" id="KW-1185">Reference proteome</keyword>
<dbReference type="CDD" id="cd00616">
    <property type="entry name" value="AHBA_syn"/>
    <property type="match status" value="1"/>
</dbReference>
<dbReference type="SUPFAM" id="SSF53383">
    <property type="entry name" value="PLP-dependent transferases"/>
    <property type="match status" value="1"/>
</dbReference>
<evidence type="ECO:0000256" key="5">
    <source>
        <dbReference type="ARBA" id="ARBA00037999"/>
    </source>
</evidence>
<dbReference type="Proteomes" id="UP000001968">
    <property type="component" value="Chromosome"/>
</dbReference>
<dbReference type="GO" id="GO:0000271">
    <property type="term" value="P:polysaccharide biosynthetic process"/>
    <property type="evidence" value="ECO:0007669"/>
    <property type="project" value="TreeGrafter"/>
</dbReference>
<dbReference type="PANTHER" id="PTHR30244">
    <property type="entry name" value="TRANSAMINASE"/>
    <property type="match status" value="1"/>
</dbReference>
<dbReference type="OrthoDB" id="9810913at2"/>